<keyword evidence="2" id="KW-1185">Reference proteome</keyword>
<name>A0A4R6DX18_9RHOO</name>
<dbReference type="OrthoDB" id="5114842at2"/>
<organism evidence="1 2">
    <name type="scientific">Azoarcus indigens</name>
    <dbReference type="NCBI Taxonomy" id="29545"/>
    <lineage>
        <taxon>Bacteria</taxon>
        <taxon>Pseudomonadati</taxon>
        <taxon>Pseudomonadota</taxon>
        <taxon>Betaproteobacteria</taxon>
        <taxon>Rhodocyclales</taxon>
        <taxon>Zoogloeaceae</taxon>
        <taxon>Azoarcus</taxon>
    </lineage>
</organism>
<dbReference type="Proteomes" id="UP000295129">
    <property type="component" value="Unassembled WGS sequence"/>
</dbReference>
<dbReference type="RefSeq" id="WP_133592635.1">
    <property type="nucleotide sequence ID" value="NZ_SNVV01000012.1"/>
</dbReference>
<dbReference type="AlphaFoldDB" id="A0A4R6DX18"/>
<accession>A0A4R6DX18</accession>
<dbReference type="GO" id="GO:0006281">
    <property type="term" value="P:DNA repair"/>
    <property type="evidence" value="ECO:0007669"/>
    <property type="project" value="InterPro"/>
</dbReference>
<proteinExistence type="predicted"/>
<gene>
    <name evidence="1" type="ORF">C7389_11240</name>
</gene>
<comment type="caution">
    <text evidence="1">The sequence shown here is derived from an EMBL/GenBank/DDBJ whole genome shotgun (WGS) entry which is preliminary data.</text>
</comment>
<evidence type="ECO:0000313" key="1">
    <source>
        <dbReference type="EMBL" id="TDN49189.1"/>
    </source>
</evidence>
<evidence type="ECO:0000313" key="2">
    <source>
        <dbReference type="Proteomes" id="UP000295129"/>
    </source>
</evidence>
<keyword evidence="1" id="KW-0378">Hydrolase</keyword>
<dbReference type="InterPro" id="IPR036614">
    <property type="entry name" value="RusA-like_sf"/>
</dbReference>
<dbReference type="SUPFAM" id="SSF103084">
    <property type="entry name" value="Holliday junction resolvase RusA"/>
    <property type="match status" value="1"/>
</dbReference>
<dbReference type="Gene3D" id="3.30.1330.70">
    <property type="entry name" value="Holliday junction resolvase RusA"/>
    <property type="match status" value="1"/>
</dbReference>
<dbReference type="InterPro" id="IPR008822">
    <property type="entry name" value="Endonuclease_RusA-like"/>
</dbReference>
<keyword evidence="1" id="KW-0540">Nuclease</keyword>
<dbReference type="GO" id="GO:0004519">
    <property type="term" value="F:endonuclease activity"/>
    <property type="evidence" value="ECO:0007669"/>
    <property type="project" value="UniProtKB-KW"/>
</dbReference>
<reference evidence="1 2" key="1">
    <citation type="submission" date="2019-03" db="EMBL/GenBank/DDBJ databases">
        <title>Genomic Encyclopedia of Type Strains, Phase IV (KMG-IV): sequencing the most valuable type-strain genomes for metagenomic binning, comparative biology and taxonomic classification.</title>
        <authorList>
            <person name="Goeker M."/>
        </authorList>
    </citation>
    <scope>NUCLEOTIDE SEQUENCE [LARGE SCALE GENOMIC DNA]</scope>
    <source>
        <strain evidence="1 2">DSM 12121</strain>
    </source>
</reference>
<dbReference type="EMBL" id="SNVV01000012">
    <property type="protein sequence ID" value="TDN49189.1"/>
    <property type="molecule type" value="Genomic_DNA"/>
</dbReference>
<dbReference type="GO" id="GO:0006310">
    <property type="term" value="P:DNA recombination"/>
    <property type="evidence" value="ECO:0007669"/>
    <property type="project" value="InterPro"/>
</dbReference>
<dbReference type="GO" id="GO:0000287">
    <property type="term" value="F:magnesium ion binding"/>
    <property type="evidence" value="ECO:0007669"/>
    <property type="project" value="InterPro"/>
</dbReference>
<dbReference type="Pfam" id="PF05866">
    <property type="entry name" value="RusA"/>
    <property type="match status" value="1"/>
</dbReference>
<sequence length="139" mass="14756">MIRFTVPGEPVGKGRPRAFRMGNSIRMHTPDATARYENLVALVARQAMEGRAPMAGAVSMGLHLVTVPPASWSKRKRAAALAGAIRPTTKPDCDNVLKAIADACNGIVFIDDKQVCEVTIKKLYGETPGASVAVAEVLA</sequence>
<keyword evidence="1" id="KW-0255">Endonuclease</keyword>
<protein>
    <submittedName>
        <fullName evidence="1">Holliday junction resolvase RusA-like endonuclease</fullName>
    </submittedName>
</protein>